<reference evidence="2" key="1">
    <citation type="journal article" date="2018" name="Front. Microbiol.">
        <title>Genome-Based Analysis Reveals the Taxonomy and Diversity of the Family Idiomarinaceae.</title>
        <authorList>
            <person name="Liu Y."/>
            <person name="Lai Q."/>
            <person name="Shao Z."/>
        </authorList>
    </citation>
    <scope>NUCLEOTIDE SEQUENCE [LARGE SCALE GENOMIC DNA]</scope>
    <source>
        <strain evidence="2">SN-14</strain>
    </source>
</reference>
<dbReference type="EMBL" id="PIPS01000001">
    <property type="protein sequence ID" value="RUO44624.1"/>
    <property type="molecule type" value="Genomic_DNA"/>
</dbReference>
<organism evidence="1 2">
    <name type="scientific">Idiomarina aquatica</name>
    <dbReference type="NCBI Taxonomy" id="1327752"/>
    <lineage>
        <taxon>Bacteria</taxon>
        <taxon>Pseudomonadati</taxon>
        <taxon>Pseudomonadota</taxon>
        <taxon>Gammaproteobacteria</taxon>
        <taxon>Alteromonadales</taxon>
        <taxon>Idiomarinaceae</taxon>
        <taxon>Idiomarina</taxon>
    </lineage>
</organism>
<dbReference type="PIRSF" id="PIRSF019381">
    <property type="entry name" value="YcjX"/>
    <property type="match status" value="1"/>
</dbReference>
<accession>A0AA94EGH0</accession>
<dbReference type="RefSeq" id="WP_126819144.1">
    <property type="nucleotide sequence ID" value="NZ_PIPS01000001.1"/>
</dbReference>
<evidence type="ECO:0000313" key="2">
    <source>
        <dbReference type="Proteomes" id="UP000286680"/>
    </source>
</evidence>
<keyword evidence="2" id="KW-1185">Reference proteome</keyword>
<protein>
    <submittedName>
        <fullName evidence="1">ATPase</fullName>
    </submittedName>
</protein>
<gene>
    <name evidence="1" type="ORF">CWE23_00900</name>
</gene>
<name>A0AA94EGH0_9GAMM</name>
<dbReference type="AlphaFoldDB" id="A0AA94EGH0"/>
<evidence type="ECO:0000313" key="1">
    <source>
        <dbReference type="EMBL" id="RUO44624.1"/>
    </source>
</evidence>
<proteinExistence type="predicted"/>
<dbReference type="InterPro" id="IPR027417">
    <property type="entry name" value="P-loop_NTPase"/>
</dbReference>
<dbReference type="InterPro" id="IPR007413">
    <property type="entry name" value="YcjX-like"/>
</dbReference>
<dbReference type="PANTHER" id="PTHR38605:SF1">
    <property type="entry name" value="ATPASE"/>
    <property type="match status" value="1"/>
</dbReference>
<dbReference type="PANTHER" id="PTHR38605">
    <property type="entry name" value="ATPASE-RELATED"/>
    <property type="match status" value="1"/>
</dbReference>
<comment type="caution">
    <text evidence="1">The sequence shown here is derived from an EMBL/GenBank/DDBJ whole genome shotgun (WGS) entry which is preliminary data.</text>
</comment>
<dbReference type="SUPFAM" id="SSF52540">
    <property type="entry name" value="P-loop containing nucleoside triphosphate hydrolases"/>
    <property type="match status" value="1"/>
</dbReference>
<sequence length="460" mass="52134">MSRTEKLAEQVSKRARDLLDRGLDRHVRLAVTGLSGAGKTALLTGLLEQMLYANDSNRLPYWAVRSERRLQGARLVPSSQWSVARFDYETAIAALTAETPGWPQSTRDVSEIRVELKYKPNKGLASKLSDTRRLTLDLIDYPGEWLLDLPMLGLTYQQWSEQQSRLAQQGVRQQIFADWQARVAASIEQSQDTDETLRRLARDYQQQLQRCKQEFGLYFLQPGRHLLPGELADAPALDFFPWPQHLSLPAAWRDSLEAKFSYYQQQVIKPFYKNYFQDYNRQIVLVDLLSALQAGEDALSELRLALGELMKSFEYGNNSLLKRLLSPQIDRVALVASKADHVAPEQHSAMRQLLGQLLQQSRQQLDFERISYQLFAVSGIAVAQPGKLADGTVVLDGCDEAGQRVRIGAPTVPANWPDREAWAQGFAYPRLSPQFVSGQSPLPHVRLDQLLEYLLGDKLL</sequence>
<dbReference type="Proteomes" id="UP000286680">
    <property type="component" value="Unassembled WGS sequence"/>
</dbReference>
<dbReference type="Pfam" id="PF04317">
    <property type="entry name" value="DUF463"/>
    <property type="match status" value="1"/>
</dbReference>